<dbReference type="GO" id="GO:0008757">
    <property type="term" value="F:S-adenosylmethionine-dependent methyltransferase activity"/>
    <property type="evidence" value="ECO:0007669"/>
    <property type="project" value="InterPro"/>
</dbReference>
<evidence type="ECO:0000313" key="2">
    <source>
        <dbReference type="EMBL" id="GAQ83865.1"/>
    </source>
</evidence>
<proteinExistence type="predicted"/>
<dbReference type="OrthoDB" id="10017101at2759"/>
<evidence type="ECO:0000313" key="3">
    <source>
        <dbReference type="Proteomes" id="UP000054558"/>
    </source>
</evidence>
<dbReference type="InterPro" id="IPR013216">
    <property type="entry name" value="Methyltransf_11"/>
</dbReference>
<dbReference type="EMBL" id="DF237115">
    <property type="protein sequence ID" value="GAQ83865.1"/>
    <property type="molecule type" value="Genomic_DNA"/>
</dbReference>
<feature type="domain" description="Methyltransferase type 11" evidence="1">
    <location>
        <begin position="144"/>
        <end position="238"/>
    </location>
</feature>
<dbReference type="Gene3D" id="3.40.50.150">
    <property type="entry name" value="Vaccinia Virus protein VP39"/>
    <property type="match status" value="1"/>
</dbReference>
<name>A0A1Y1HYZ8_KLENI</name>
<dbReference type="Proteomes" id="UP000054558">
    <property type="component" value="Unassembled WGS sequence"/>
</dbReference>
<protein>
    <recommendedName>
        <fullName evidence="1">Methyltransferase type 11 domain-containing protein</fullName>
    </recommendedName>
</protein>
<reference evidence="2 3" key="1">
    <citation type="journal article" date="2014" name="Nat. Commun.">
        <title>Klebsormidium flaccidum genome reveals primary factors for plant terrestrial adaptation.</title>
        <authorList>
            <person name="Hori K."/>
            <person name="Maruyama F."/>
            <person name="Fujisawa T."/>
            <person name="Togashi T."/>
            <person name="Yamamoto N."/>
            <person name="Seo M."/>
            <person name="Sato S."/>
            <person name="Yamada T."/>
            <person name="Mori H."/>
            <person name="Tajima N."/>
            <person name="Moriyama T."/>
            <person name="Ikeuchi M."/>
            <person name="Watanabe M."/>
            <person name="Wada H."/>
            <person name="Kobayashi K."/>
            <person name="Saito M."/>
            <person name="Masuda T."/>
            <person name="Sasaki-Sekimoto Y."/>
            <person name="Mashiguchi K."/>
            <person name="Awai K."/>
            <person name="Shimojima M."/>
            <person name="Masuda S."/>
            <person name="Iwai M."/>
            <person name="Nobusawa T."/>
            <person name="Narise T."/>
            <person name="Kondo S."/>
            <person name="Saito H."/>
            <person name="Sato R."/>
            <person name="Murakawa M."/>
            <person name="Ihara Y."/>
            <person name="Oshima-Yamada Y."/>
            <person name="Ohtaka K."/>
            <person name="Satoh M."/>
            <person name="Sonobe K."/>
            <person name="Ishii M."/>
            <person name="Ohtani R."/>
            <person name="Kanamori-Sato M."/>
            <person name="Honoki R."/>
            <person name="Miyazaki D."/>
            <person name="Mochizuki H."/>
            <person name="Umetsu J."/>
            <person name="Higashi K."/>
            <person name="Shibata D."/>
            <person name="Kamiya Y."/>
            <person name="Sato N."/>
            <person name="Nakamura Y."/>
            <person name="Tabata S."/>
            <person name="Ida S."/>
            <person name="Kurokawa K."/>
            <person name="Ohta H."/>
        </authorList>
    </citation>
    <scope>NUCLEOTIDE SEQUENCE [LARGE SCALE GENOMIC DNA]</scope>
    <source>
        <strain evidence="2 3">NIES-2285</strain>
    </source>
</reference>
<evidence type="ECO:0000259" key="1">
    <source>
        <dbReference type="Pfam" id="PF08241"/>
    </source>
</evidence>
<dbReference type="AlphaFoldDB" id="A0A1Y1HYZ8"/>
<dbReference type="SUPFAM" id="SSF53335">
    <property type="entry name" value="S-adenosyl-L-methionine-dependent methyltransferases"/>
    <property type="match status" value="1"/>
</dbReference>
<accession>A0A1Y1HYZ8</accession>
<gene>
    <name evidence="2" type="ORF">KFL_001660020</name>
</gene>
<dbReference type="CDD" id="cd02440">
    <property type="entry name" value="AdoMet_MTases"/>
    <property type="match status" value="1"/>
</dbReference>
<sequence length="407" mass="45369">MEYATEITIIPSPTIKSSQFVSIAEKVARRRHALAAPLIPDLSIGKVLRSGWLGTTEAYIQEVDKASLRLTLQQLKPNVPMKALVSSDTQAAAASQATSKKVEAPKHVPASFLPDYQKKGVEGLLKLLLHTRNVDSITSLTLLENGCDVTGAVGQYLSQYVGTYIGVNCGFENKDVPENLKYSAENAIFISTDCGPLPFQDNSFDVVFSDNVLEHAQPVDLFLRESHRVLKQKGIAYFSWGPIWTGPFGHHVHEDMVQRRAKRLNTTSTYRNDGTVIPPWGHLLFSPEQLREQLSKTKGFGTPQLIDGIVQYVYSDNNLNRVGFSEILRLIESLDWKPVPEFHACETAGEVHGLDPDSTLPSFEEELPQEAVVRPILDLSRLDRAVEAFPYETRFDIGFCRLAFIKT</sequence>
<keyword evidence="3" id="KW-1185">Reference proteome</keyword>
<dbReference type="Pfam" id="PF08241">
    <property type="entry name" value="Methyltransf_11"/>
    <property type="match status" value="1"/>
</dbReference>
<dbReference type="InterPro" id="IPR029063">
    <property type="entry name" value="SAM-dependent_MTases_sf"/>
</dbReference>
<organism evidence="2 3">
    <name type="scientific">Klebsormidium nitens</name>
    <name type="common">Green alga</name>
    <name type="synonym">Ulothrix nitens</name>
    <dbReference type="NCBI Taxonomy" id="105231"/>
    <lineage>
        <taxon>Eukaryota</taxon>
        <taxon>Viridiplantae</taxon>
        <taxon>Streptophyta</taxon>
        <taxon>Klebsormidiophyceae</taxon>
        <taxon>Klebsormidiales</taxon>
        <taxon>Klebsormidiaceae</taxon>
        <taxon>Klebsormidium</taxon>
    </lineage>
</organism>